<dbReference type="RefSeq" id="WP_048494138.1">
    <property type="nucleotide sequence ID" value="NZ_LFBU01000001.1"/>
</dbReference>
<dbReference type="PATRIC" id="fig|1658765.3.peg.13"/>
<dbReference type="SUPFAM" id="SSF69279">
    <property type="entry name" value="Phage tail proteins"/>
    <property type="match status" value="2"/>
</dbReference>
<keyword evidence="8" id="KW-1185">Reference proteome</keyword>
<dbReference type="InterPro" id="IPR053982">
    <property type="entry name" value="Gp44/GpP-like_C"/>
</dbReference>
<evidence type="ECO:0000313" key="6">
    <source>
        <dbReference type="EMBL" id="KMQ73852.1"/>
    </source>
</evidence>
<dbReference type="Pfam" id="PF21929">
    <property type="entry name" value="GpP_4th"/>
    <property type="match status" value="1"/>
</dbReference>
<feature type="domain" description="Baseplate hub protein gp44/GpP-like second" evidence="4">
    <location>
        <begin position="91"/>
        <end position="173"/>
    </location>
</feature>
<sequence length="346" mass="38377">MSELMLRVDGKLHGGWKNVTIRRSLKQMADTFEVSLTEKWADSPEPRPLRPGQSVTVEIDGERVITGYIDDVLPSYDARTHSLVVSGRSKTADLVDASGTAQPIETSQTVLQIARKLARPFGIEVVAEINVGGPIRSLEVEPGQTYAEALAQIASYRALILVPDADGRLVITRPPRGRLSTELALGENIRTASGRFSDRDRFSEVIVQGQSVADDAIWGETASEPEGRAKDTGIGRYRPTLVVCDTGVDRSSCKQRADWEVRRRWGESRGVTYTVAGWQHAQGIWRPGDIVPVRDRWLGLDGVEWLITEVQLLLDERGERSEIRVAPPSSFDLQAQPEPEQEESVW</sequence>
<evidence type="ECO:0000313" key="8">
    <source>
        <dbReference type="Proteomes" id="UP000036102"/>
    </source>
</evidence>
<dbReference type="Pfam" id="PF22255">
    <property type="entry name" value="Gp44-like_2nd"/>
    <property type="match status" value="1"/>
</dbReference>
<evidence type="ECO:0000313" key="5">
    <source>
        <dbReference type="EMBL" id="KMQ72828.1"/>
    </source>
</evidence>
<dbReference type="EMBL" id="LFBU01000001">
    <property type="protein sequence ID" value="KMQ75321.1"/>
    <property type="molecule type" value="Genomic_DNA"/>
</dbReference>
<dbReference type="OrthoDB" id="9016931at2"/>
<dbReference type="InterPro" id="IPR026276">
    <property type="entry name" value="Baseplate_GpP"/>
</dbReference>
<dbReference type="Gene3D" id="2.30.300.10">
    <property type="entry name" value="Baseplate protein-like domain - beta roll fold"/>
    <property type="match status" value="1"/>
</dbReference>
<dbReference type="EMBL" id="LFBU01000002">
    <property type="protein sequence ID" value="KMQ72828.1"/>
    <property type="molecule type" value="Genomic_DNA"/>
</dbReference>
<dbReference type="InterPro" id="IPR053981">
    <property type="entry name" value="Gp44/GpP-like_2nd"/>
</dbReference>
<dbReference type="InterPro" id="IPR049354">
    <property type="entry name" value="GpP-like_N"/>
</dbReference>
<name>A0A0J7JBY1_9GAMM</name>
<evidence type="ECO:0000259" key="3">
    <source>
        <dbReference type="Pfam" id="PF21929"/>
    </source>
</evidence>
<evidence type="ECO:0000259" key="4">
    <source>
        <dbReference type="Pfam" id="PF22255"/>
    </source>
</evidence>
<dbReference type="Gene3D" id="3.30.1920.10">
    <property type="entry name" value="Baseplate protein-like domains - 2 layer sandwich fold"/>
    <property type="match status" value="1"/>
</dbReference>
<evidence type="ECO:0000313" key="7">
    <source>
        <dbReference type="EMBL" id="KMQ75321.1"/>
    </source>
</evidence>
<dbReference type="Pfam" id="PF21683">
    <property type="entry name" value="GpP-like_1st"/>
    <property type="match status" value="1"/>
</dbReference>
<dbReference type="STRING" id="1658765.Msub_10013"/>
<gene>
    <name evidence="6" type="ORF">Msub_10013</name>
    <name evidence="7" type="ORF">Msub_11523</name>
    <name evidence="5" type="ORF">Msub_20022</name>
</gene>
<organism evidence="7 8">
    <name type="scientific">Marinobacter subterrani</name>
    <dbReference type="NCBI Taxonomy" id="1658765"/>
    <lineage>
        <taxon>Bacteria</taxon>
        <taxon>Pseudomonadati</taxon>
        <taxon>Pseudomonadota</taxon>
        <taxon>Gammaproteobacteria</taxon>
        <taxon>Pseudomonadales</taxon>
        <taxon>Marinobacteraceae</taxon>
        <taxon>Marinobacter</taxon>
    </lineage>
</organism>
<feature type="region of interest" description="Disordered" evidence="1">
    <location>
        <begin position="325"/>
        <end position="346"/>
    </location>
</feature>
<proteinExistence type="predicted"/>
<dbReference type="InterPro" id="IPR023399">
    <property type="entry name" value="Baseplate-like_2-layer_sand"/>
</dbReference>
<dbReference type="EMBL" id="LFBU01000001">
    <property type="protein sequence ID" value="KMQ73852.1"/>
    <property type="molecule type" value="Genomic_DNA"/>
</dbReference>
<feature type="domain" description="Baseplate hub protein gp44-like N-terminal" evidence="2">
    <location>
        <begin position="4"/>
        <end position="89"/>
    </location>
</feature>
<reference evidence="7 8" key="1">
    <citation type="submission" date="2015-06" db="EMBL/GenBank/DDBJ databases">
        <title>Marinobacter subterrani, a genetically tractable neutrophilic iron-oxidizing strain isolated from the Soudan Iron Mine.</title>
        <authorList>
            <person name="Bonis B.M."/>
            <person name="Gralnick J.A."/>
        </authorList>
    </citation>
    <scope>NUCLEOTIDE SEQUENCE [LARGE SCALE GENOMIC DNA]</scope>
    <source>
        <strain evidence="7 8">JG233</strain>
    </source>
</reference>
<dbReference type="Proteomes" id="UP000036102">
    <property type="component" value="Unassembled WGS sequence"/>
</dbReference>
<dbReference type="AlphaFoldDB" id="A0A0J7JBY1"/>
<dbReference type="PIRSF" id="PIRSF004440">
    <property type="entry name" value="GpP"/>
    <property type="match status" value="1"/>
</dbReference>
<feature type="domain" description="Baseplate hub protein gp44/GpP-like C-terminal" evidence="3">
    <location>
        <begin position="253"/>
        <end position="333"/>
    </location>
</feature>
<evidence type="ECO:0000256" key="1">
    <source>
        <dbReference type="SAM" id="MobiDB-lite"/>
    </source>
</evidence>
<comment type="caution">
    <text evidence="7">The sequence shown here is derived from an EMBL/GenBank/DDBJ whole genome shotgun (WGS) entry which is preliminary data.</text>
</comment>
<accession>A0A0J7JBY1</accession>
<protein>
    <submittedName>
        <fullName evidence="7">Mu-like prophage tail protein gpP</fullName>
    </submittedName>
</protein>
<dbReference type="Gene3D" id="3.55.50.10">
    <property type="entry name" value="Baseplate protein-like domains"/>
    <property type="match status" value="1"/>
</dbReference>
<evidence type="ECO:0000259" key="2">
    <source>
        <dbReference type="Pfam" id="PF21683"/>
    </source>
</evidence>